<feature type="domain" description="Smf/DprA SLOG" evidence="3">
    <location>
        <begin position="78"/>
        <end position="286"/>
    </location>
</feature>
<dbReference type="InterPro" id="IPR036388">
    <property type="entry name" value="WH-like_DNA-bd_sf"/>
</dbReference>
<dbReference type="Pfam" id="PF17782">
    <property type="entry name" value="WHD_DprA"/>
    <property type="match status" value="1"/>
</dbReference>
<proteinExistence type="inferred from homology"/>
<sequence>MLTDDTAALLRLILAGGASAPRRQLLEHHASPAAALAAGTRAWKDCALSDAQVAALRQDDPTALVAVRAWLDEPDHHLLGWHDPDYPPQLRRSPSPPLALFVAGDPTRLWHPAVAVVGSRSPTPGGRDNARDFAHALAAAGLAVVSGLAAGVDTAAHEAALATGGLTVAVLGTGPDVPYPHANAGLHARIAAAGAVVSEHLPGTGPRKEHFPSRNRILAGLALGTVVIEAAQRSGALITARQAGEAGREVFAVPGSIHNPLARGCHRLIRDGAGLVEHAQEVIDALAPLASELAGDLRTRLATPISGGHGNVTRRRQDEAHGDPDYQSLWSALGHDPTGMDQLVERTGLTAAEVSSMLLLMELDGRVATQHGRYFRNR</sequence>
<evidence type="ECO:0000259" key="4">
    <source>
        <dbReference type="Pfam" id="PF17782"/>
    </source>
</evidence>
<gene>
    <name evidence="5" type="primary">dprA</name>
    <name evidence="5" type="ORF">ACFOLC_06290</name>
</gene>
<reference evidence="6" key="1">
    <citation type="journal article" date="2019" name="Int. J. Syst. Evol. Microbiol.">
        <title>The Global Catalogue of Microorganisms (GCM) 10K type strain sequencing project: providing services to taxonomists for standard genome sequencing and annotation.</title>
        <authorList>
            <consortium name="The Broad Institute Genomics Platform"/>
            <consortium name="The Broad Institute Genome Sequencing Center for Infectious Disease"/>
            <person name="Wu L."/>
            <person name="Ma J."/>
        </authorList>
    </citation>
    <scope>NUCLEOTIDE SEQUENCE [LARGE SCALE GENOMIC DNA]</scope>
    <source>
        <strain evidence="6">KCTC 42875</strain>
    </source>
</reference>
<dbReference type="InterPro" id="IPR041614">
    <property type="entry name" value="DprA_WH"/>
</dbReference>
<dbReference type="InterPro" id="IPR003488">
    <property type="entry name" value="DprA"/>
</dbReference>
<evidence type="ECO:0000256" key="2">
    <source>
        <dbReference type="SAM" id="MobiDB-lite"/>
    </source>
</evidence>
<dbReference type="Proteomes" id="UP001595740">
    <property type="component" value="Unassembled WGS sequence"/>
</dbReference>
<dbReference type="InterPro" id="IPR057666">
    <property type="entry name" value="DrpA_SLOG"/>
</dbReference>
<evidence type="ECO:0000259" key="3">
    <source>
        <dbReference type="Pfam" id="PF02481"/>
    </source>
</evidence>
<feature type="domain" description="DprA winged helix" evidence="4">
    <location>
        <begin position="316"/>
        <end position="372"/>
    </location>
</feature>
<comment type="similarity">
    <text evidence="1">Belongs to the DprA/Smf family.</text>
</comment>
<protein>
    <submittedName>
        <fullName evidence="5">DNA-processing protein DprA</fullName>
    </submittedName>
</protein>
<name>A0ABV7RN94_9GAMM</name>
<dbReference type="RefSeq" id="WP_386758368.1">
    <property type="nucleotide sequence ID" value="NZ_JBHRXK010000002.1"/>
</dbReference>
<dbReference type="PANTHER" id="PTHR43022">
    <property type="entry name" value="PROTEIN SMF"/>
    <property type="match status" value="1"/>
</dbReference>
<dbReference type="Gene3D" id="3.40.50.450">
    <property type="match status" value="1"/>
</dbReference>
<evidence type="ECO:0000313" key="6">
    <source>
        <dbReference type="Proteomes" id="UP001595740"/>
    </source>
</evidence>
<dbReference type="NCBIfam" id="TIGR00732">
    <property type="entry name" value="dprA"/>
    <property type="match status" value="1"/>
</dbReference>
<dbReference type="Gene3D" id="1.10.10.10">
    <property type="entry name" value="Winged helix-like DNA-binding domain superfamily/Winged helix DNA-binding domain"/>
    <property type="match status" value="1"/>
</dbReference>
<dbReference type="Pfam" id="PF02481">
    <property type="entry name" value="DNA_processg_A"/>
    <property type="match status" value="1"/>
</dbReference>
<dbReference type="SUPFAM" id="SSF102405">
    <property type="entry name" value="MCP/YpsA-like"/>
    <property type="match status" value="1"/>
</dbReference>
<comment type="caution">
    <text evidence="5">The sequence shown here is derived from an EMBL/GenBank/DDBJ whole genome shotgun (WGS) entry which is preliminary data.</text>
</comment>
<organism evidence="5 6">
    <name type="scientific">Lysobacter cavernae</name>
    <dbReference type="NCBI Taxonomy" id="1685901"/>
    <lineage>
        <taxon>Bacteria</taxon>
        <taxon>Pseudomonadati</taxon>
        <taxon>Pseudomonadota</taxon>
        <taxon>Gammaproteobacteria</taxon>
        <taxon>Lysobacterales</taxon>
        <taxon>Lysobacteraceae</taxon>
        <taxon>Lysobacter</taxon>
    </lineage>
</organism>
<keyword evidence="6" id="KW-1185">Reference proteome</keyword>
<dbReference type="PANTHER" id="PTHR43022:SF1">
    <property type="entry name" value="PROTEIN SMF"/>
    <property type="match status" value="1"/>
</dbReference>
<dbReference type="EMBL" id="JBHRXK010000002">
    <property type="protein sequence ID" value="MFC3550623.1"/>
    <property type="molecule type" value="Genomic_DNA"/>
</dbReference>
<evidence type="ECO:0000313" key="5">
    <source>
        <dbReference type="EMBL" id="MFC3550623.1"/>
    </source>
</evidence>
<evidence type="ECO:0000256" key="1">
    <source>
        <dbReference type="ARBA" id="ARBA00006525"/>
    </source>
</evidence>
<feature type="region of interest" description="Disordered" evidence="2">
    <location>
        <begin position="304"/>
        <end position="330"/>
    </location>
</feature>
<accession>A0ABV7RN94</accession>
<feature type="compositionally biased region" description="Basic and acidic residues" evidence="2">
    <location>
        <begin position="315"/>
        <end position="324"/>
    </location>
</feature>